<keyword evidence="3" id="KW-1185">Reference proteome</keyword>
<protein>
    <recommendedName>
        <fullName evidence="4">Lipoprotein LpqB beta-propeller domain-containing protein</fullName>
    </recommendedName>
</protein>
<dbReference type="Proteomes" id="UP001157109">
    <property type="component" value="Unassembled WGS sequence"/>
</dbReference>
<evidence type="ECO:0000313" key="3">
    <source>
        <dbReference type="Proteomes" id="UP001157109"/>
    </source>
</evidence>
<comment type="caution">
    <text evidence="2">The sequence shown here is derived from an EMBL/GenBank/DDBJ whole genome shotgun (WGS) entry which is preliminary data.</text>
</comment>
<dbReference type="EMBL" id="BSUJ01000001">
    <property type="protein sequence ID" value="GMA20999.1"/>
    <property type="molecule type" value="Genomic_DNA"/>
</dbReference>
<reference evidence="3" key="1">
    <citation type="journal article" date="2019" name="Int. J. Syst. Evol. Microbiol.">
        <title>The Global Catalogue of Microorganisms (GCM) 10K type strain sequencing project: providing services to taxonomists for standard genome sequencing and annotation.</title>
        <authorList>
            <consortium name="The Broad Institute Genomics Platform"/>
            <consortium name="The Broad Institute Genome Sequencing Center for Infectious Disease"/>
            <person name="Wu L."/>
            <person name="Ma J."/>
        </authorList>
    </citation>
    <scope>NUCLEOTIDE SEQUENCE [LARGE SCALE GENOMIC DNA]</scope>
    <source>
        <strain evidence="3">NBRC 105830</strain>
    </source>
</reference>
<proteinExistence type="predicted"/>
<dbReference type="RefSeq" id="WP_284284761.1">
    <property type="nucleotide sequence ID" value="NZ_BSUJ01000001.1"/>
</dbReference>
<evidence type="ECO:0000313" key="2">
    <source>
        <dbReference type="EMBL" id="GMA20999.1"/>
    </source>
</evidence>
<gene>
    <name evidence="2" type="ORF">GCM10025862_30200</name>
</gene>
<feature type="region of interest" description="Disordered" evidence="1">
    <location>
        <begin position="1"/>
        <end position="24"/>
    </location>
</feature>
<organism evidence="2 3">
    <name type="scientific">Arsenicicoccus piscis</name>
    <dbReference type="NCBI Taxonomy" id="673954"/>
    <lineage>
        <taxon>Bacteria</taxon>
        <taxon>Bacillati</taxon>
        <taxon>Actinomycetota</taxon>
        <taxon>Actinomycetes</taxon>
        <taxon>Micrococcales</taxon>
        <taxon>Intrasporangiaceae</taxon>
        <taxon>Arsenicicoccus</taxon>
    </lineage>
</organism>
<name>A0ABQ6HTG7_9MICO</name>
<accession>A0ABQ6HTG7</accession>
<evidence type="ECO:0000256" key="1">
    <source>
        <dbReference type="SAM" id="MobiDB-lite"/>
    </source>
</evidence>
<feature type="compositionally biased region" description="Pro residues" evidence="1">
    <location>
        <begin position="10"/>
        <end position="21"/>
    </location>
</feature>
<sequence>MHLETIAPGPTQPSPTAPTAPPTDQAYRNTLAFLTAVDALPQGPAVRLPPSMRSASNGTYLDLADGTVLLPNPWSPSGPAVRTALGVALVAFGLDAGDSSGAIPRTHLVLVRPDGTVRDLASGPLTDLVGGPTSGRVLLGVGPANTSGDAIRTVAYSVRDLATGEEVARVPVEGAIAPAGAMGMRASGRYATGWWLQPHTQDVAATVTSQVPTVLLGDDGSQRVVKRPLVLQSDAGWLLTDPGGAEPGGLARTTPDAFVAGSPPPVVVPLGDGSSQWRPMAVDPSGQLVALLASVAGDVGVDGGGWGPLRIADLRNGTSRVLLSEQAPLLRARFGHLLGWSDAGHVVLRVGGNGPSSDGAEGANWVNVRVDVTTGSMDRVNVEGIGPQS</sequence>
<evidence type="ECO:0008006" key="4">
    <source>
        <dbReference type="Google" id="ProtNLM"/>
    </source>
</evidence>